<keyword evidence="3" id="KW-1185">Reference proteome</keyword>
<evidence type="ECO:0000313" key="2">
    <source>
        <dbReference type="EMBL" id="GES01173.1"/>
    </source>
</evidence>
<keyword evidence="1" id="KW-0732">Signal</keyword>
<dbReference type="AlphaFoldDB" id="A0A5M3W1H1"/>
<evidence type="ECO:0000313" key="3">
    <source>
        <dbReference type="Proteomes" id="UP000334990"/>
    </source>
</evidence>
<comment type="caution">
    <text evidence="2">The sequence shown here is derived from an EMBL/GenBank/DDBJ whole genome shotgun (WGS) entry which is preliminary data.</text>
</comment>
<reference evidence="2 3" key="1">
    <citation type="submission" date="2019-10" db="EMBL/GenBank/DDBJ databases">
        <title>Whole genome shotgun sequence of Acrocarpospora corrugata NBRC 13972.</title>
        <authorList>
            <person name="Ichikawa N."/>
            <person name="Kimura A."/>
            <person name="Kitahashi Y."/>
            <person name="Komaki H."/>
            <person name="Oguchi A."/>
        </authorList>
    </citation>
    <scope>NUCLEOTIDE SEQUENCE [LARGE SCALE GENOMIC DNA]</scope>
    <source>
        <strain evidence="2 3">NBRC 13972</strain>
    </source>
</reference>
<dbReference type="EMBL" id="BLAD01000049">
    <property type="protein sequence ID" value="GES01173.1"/>
    <property type="molecule type" value="Genomic_DNA"/>
</dbReference>
<name>A0A5M3W1H1_9ACTN</name>
<sequence length="186" mass="21397">MRIRKILGLTAVTAILTVGVSGVAATTANASPAKTQTVADSPHDWGYEEDWGSYYSHGGKAKAKGWIDVDYSKHEDNKVRVSGSLYDLDHRGSKCAFVKFRTNDWDGHEFDWDNFWSYKECGWKKSFKFTKYDVSQIQVQVCQINKHGGAPYKCKGWNTIYSAWDDHYGYDWDYDHDDDHDDHHNL</sequence>
<evidence type="ECO:0000256" key="1">
    <source>
        <dbReference type="SAM" id="SignalP"/>
    </source>
</evidence>
<accession>A0A5M3W1H1</accession>
<organism evidence="2 3">
    <name type="scientific">Acrocarpospora corrugata</name>
    <dbReference type="NCBI Taxonomy" id="35763"/>
    <lineage>
        <taxon>Bacteria</taxon>
        <taxon>Bacillati</taxon>
        <taxon>Actinomycetota</taxon>
        <taxon>Actinomycetes</taxon>
        <taxon>Streptosporangiales</taxon>
        <taxon>Streptosporangiaceae</taxon>
        <taxon>Acrocarpospora</taxon>
    </lineage>
</organism>
<gene>
    <name evidence="2" type="ORF">Acor_32370</name>
</gene>
<dbReference type="RefSeq" id="WP_155337475.1">
    <property type="nucleotide sequence ID" value="NZ_BAAABN010000079.1"/>
</dbReference>
<dbReference type="OrthoDB" id="3532092at2"/>
<evidence type="ECO:0008006" key="4">
    <source>
        <dbReference type="Google" id="ProtNLM"/>
    </source>
</evidence>
<feature type="chain" id="PRO_5039320282" description="Secreted protein" evidence="1">
    <location>
        <begin position="25"/>
        <end position="186"/>
    </location>
</feature>
<feature type="signal peptide" evidence="1">
    <location>
        <begin position="1"/>
        <end position="24"/>
    </location>
</feature>
<dbReference type="Proteomes" id="UP000334990">
    <property type="component" value="Unassembled WGS sequence"/>
</dbReference>
<protein>
    <recommendedName>
        <fullName evidence="4">Secreted protein</fullName>
    </recommendedName>
</protein>
<proteinExistence type="predicted"/>